<protein>
    <submittedName>
        <fullName evidence="1">Uncharacterized protein</fullName>
    </submittedName>
</protein>
<reference evidence="1 2" key="1">
    <citation type="journal article" date="2019" name="Commun. Biol.">
        <title>The bagworm genome reveals a unique fibroin gene that provides high tensile strength.</title>
        <authorList>
            <person name="Kono N."/>
            <person name="Nakamura H."/>
            <person name="Ohtoshi R."/>
            <person name="Tomita M."/>
            <person name="Numata K."/>
            <person name="Arakawa K."/>
        </authorList>
    </citation>
    <scope>NUCLEOTIDE SEQUENCE [LARGE SCALE GENOMIC DNA]</scope>
</reference>
<gene>
    <name evidence="1" type="ORF">EVAR_100634_1</name>
</gene>
<evidence type="ECO:0000313" key="1">
    <source>
        <dbReference type="EMBL" id="GBP94916.1"/>
    </source>
</evidence>
<evidence type="ECO:0000313" key="2">
    <source>
        <dbReference type="Proteomes" id="UP000299102"/>
    </source>
</evidence>
<dbReference type="OrthoDB" id="5983986at2759"/>
<comment type="caution">
    <text evidence="1">The sequence shown here is derived from an EMBL/GenBank/DDBJ whole genome shotgun (WGS) entry which is preliminary data.</text>
</comment>
<dbReference type="Proteomes" id="UP000299102">
    <property type="component" value="Unassembled WGS sequence"/>
</dbReference>
<keyword evidence="2" id="KW-1185">Reference proteome</keyword>
<sequence>MTPWVSISACGTRLLKFGSITPADRTTSHEVLSCPYSTRSVWPRPSSSRANACFRTYGDQGIDWDETIEADAQEVAKMGERHKKLASIRIPRCISPAIPSTCVRRRERKSYAAAVYWRIKLSEHESAVSLIAGRLASLP</sequence>
<organism evidence="1 2">
    <name type="scientific">Eumeta variegata</name>
    <name type="common">Bagworm moth</name>
    <name type="synonym">Eumeta japonica</name>
    <dbReference type="NCBI Taxonomy" id="151549"/>
    <lineage>
        <taxon>Eukaryota</taxon>
        <taxon>Metazoa</taxon>
        <taxon>Ecdysozoa</taxon>
        <taxon>Arthropoda</taxon>
        <taxon>Hexapoda</taxon>
        <taxon>Insecta</taxon>
        <taxon>Pterygota</taxon>
        <taxon>Neoptera</taxon>
        <taxon>Endopterygota</taxon>
        <taxon>Lepidoptera</taxon>
        <taxon>Glossata</taxon>
        <taxon>Ditrysia</taxon>
        <taxon>Tineoidea</taxon>
        <taxon>Psychidae</taxon>
        <taxon>Oiketicinae</taxon>
        <taxon>Eumeta</taxon>
    </lineage>
</organism>
<proteinExistence type="predicted"/>
<name>A0A4C2A2K8_EUMVA</name>
<dbReference type="EMBL" id="BGZK01002560">
    <property type="protein sequence ID" value="GBP94916.1"/>
    <property type="molecule type" value="Genomic_DNA"/>
</dbReference>
<accession>A0A4C2A2K8</accession>
<dbReference type="AlphaFoldDB" id="A0A4C2A2K8"/>